<organism evidence="2">
    <name type="scientific">marine sediment metagenome</name>
    <dbReference type="NCBI Taxonomy" id="412755"/>
    <lineage>
        <taxon>unclassified sequences</taxon>
        <taxon>metagenomes</taxon>
        <taxon>ecological metagenomes</taxon>
    </lineage>
</organism>
<dbReference type="AlphaFoldDB" id="A0A0F9GE95"/>
<accession>A0A0F9GE95</accession>
<evidence type="ECO:0000313" key="2">
    <source>
        <dbReference type="EMBL" id="KKL88836.1"/>
    </source>
</evidence>
<dbReference type="Pfam" id="PF20594">
    <property type="entry name" value="DUF6794"/>
    <property type="match status" value="1"/>
</dbReference>
<proteinExistence type="predicted"/>
<comment type="caution">
    <text evidence="2">The sequence shown here is derived from an EMBL/GenBank/DDBJ whole genome shotgun (WGS) entry which is preliminary data.</text>
</comment>
<feature type="domain" description="DUF6794" evidence="1">
    <location>
        <begin position="32"/>
        <end position="113"/>
    </location>
</feature>
<gene>
    <name evidence="2" type="ORF">LCGC14_1920720</name>
</gene>
<sequence>MNWLKRLYYRYMAGAVKNHCPLWHHGRQLRPPRNLNEAISSIEVMVKPAGKARILQWSEAEFIAKTHHNLGRLIRSQWGLWDENSPLHKWFMLSRIWHADDMSGIILTSYYRHIHDQPLMLKDQFDGYIEYWAKNAL</sequence>
<evidence type="ECO:0000259" key="1">
    <source>
        <dbReference type="Pfam" id="PF20594"/>
    </source>
</evidence>
<dbReference type="InterPro" id="IPR046744">
    <property type="entry name" value="DUF6794"/>
</dbReference>
<reference evidence="2" key="1">
    <citation type="journal article" date="2015" name="Nature">
        <title>Complex archaea that bridge the gap between prokaryotes and eukaryotes.</title>
        <authorList>
            <person name="Spang A."/>
            <person name="Saw J.H."/>
            <person name="Jorgensen S.L."/>
            <person name="Zaremba-Niedzwiedzka K."/>
            <person name="Martijn J."/>
            <person name="Lind A.E."/>
            <person name="van Eijk R."/>
            <person name="Schleper C."/>
            <person name="Guy L."/>
            <person name="Ettema T.J."/>
        </authorList>
    </citation>
    <scope>NUCLEOTIDE SEQUENCE</scope>
</reference>
<dbReference type="EMBL" id="LAZR01020450">
    <property type="protein sequence ID" value="KKL88836.1"/>
    <property type="molecule type" value="Genomic_DNA"/>
</dbReference>
<protein>
    <recommendedName>
        <fullName evidence="1">DUF6794 domain-containing protein</fullName>
    </recommendedName>
</protein>
<name>A0A0F9GE95_9ZZZZ</name>